<accession>F4WU65</accession>
<protein>
    <submittedName>
        <fullName evidence="1">Uncharacterized protein</fullName>
    </submittedName>
</protein>
<dbReference type="EMBL" id="GL888352">
    <property type="protein sequence ID" value="EGI62253.1"/>
    <property type="molecule type" value="Genomic_DNA"/>
</dbReference>
<organism evidence="2">
    <name type="scientific">Acromyrmex echinatior</name>
    <name type="common">Panamanian leafcutter ant</name>
    <name type="synonym">Acromyrmex octospinosus echinatior</name>
    <dbReference type="NCBI Taxonomy" id="103372"/>
    <lineage>
        <taxon>Eukaryota</taxon>
        <taxon>Metazoa</taxon>
        <taxon>Ecdysozoa</taxon>
        <taxon>Arthropoda</taxon>
        <taxon>Hexapoda</taxon>
        <taxon>Insecta</taxon>
        <taxon>Pterygota</taxon>
        <taxon>Neoptera</taxon>
        <taxon>Endopterygota</taxon>
        <taxon>Hymenoptera</taxon>
        <taxon>Apocrita</taxon>
        <taxon>Aculeata</taxon>
        <taxon>Formicoidea</taxon>
        <taxon>Formicidae</taxon>
        <taxon>Myrmicinae</taxon>
        <taxon>Acromyrmex</taxon>
    </lineage>
</organism>
<name>F4WU65_ACREC</name>
<sequence>MTPVPMDSATVSPTFWVKELNPFDMGLDLVRFQVPITFDYFREDNISYIFGYFAHTQLPEPYQCQQDVPQVRLTFE</sequence>
<dbReference type="Proteomes" id="UP000007755">
    <property type="component" value="Unassembled WGS sequence"/>
</dbReference>
<dbReference type="AlphaFoldDB" id="F4WU65"/>
<reference evidence="1" key="1">
    <citation type="submission" date="2011-02" db="EMBL/GenBank/DDBJ databases">
        <title>The genome of the leaf-cutting ant Acromyrmex echinatior suggests key adaptations to social evolution and fungus farming.</title>
        <authorList>
            <person name="Nygaard S."/>
            <person name="Zhang G."/>
        </authorList>
    </citation>
    <scope>NUCLEOTIDE SEQUENCE</scope>
</reference>
<evidence type="ECO:0000313" key="2">
    <source>
        <dbReference type="Proteomes" id="UP000007755"/>
    </source>
</evidence>
<proteinExistence type="predicted"/>
<dbReference type="InParanoid" id="F4WU65"/>
<keyword evidence="2" id="KW-1185">Reference proteome</keyword>
<gene>
    <name evidence="1" type="ORF">G5I_09421</name>
</gene>
<evidence type="ECO:0000313" key="1">
    <source>
        <dbReference type="EMBL" id="EGI62253.1"/>
    </source>
</evidence>